<dbReference type="Gene3D" id="3.30.70.3170">
    <property type="match status" value="1"/>
</dbReference>
<dbReference type="Pfam" id="PF00288">
    <property type="entry name" value="GHMP_kinases_N"/>
    <property type="match status" value="1"/>
</dbReference>
<dbReference type="InterPro" id="IPR014721">
    <property type="entry name" value="Ribsml_uS5_D2-typ_fold_subgr"/>
</dbReference>
<dbReference type="GeneID" id="36407393"/>
<feature type="domain" description="GHMP kinase C-terminal" evidence="7">
    <location>
        <begin position="604"/>
        <end position="678"/>
    </location>
</feature>
<dbReference type="Pfam" id="PF13391">
    <property type="entry name" value="HNH_2"/>
    <property type="match status" value="1"/>
</dbReference>
<dbReference type="InterPro" id="IPR020568">
    <property type="entry name" value="Ribosomal_Su5_D2-typ_SF"/>
</dbReference>
<evidence type="ECO:0000256" key="5">
    <source>
        <dbReference type="ARBA" id="ARBA00022840"/>
    </source>
</evidence>
<dbReference type="GO" id="GO:0005524">
    <property type="term" value="F:ATP binding"/>
    <property type="evidence" value="ECO:0007669"/>
    <property type="project" value="UniProtKB-KW"/>
</dbReference>
<dbReference type="EMBL" id="CCYD01000610">
    <property type="protein sequence ID" value="CEG42031.1"/>
    <property type="molecule type" value="Genomic_DNA"/>
</dbReference>
<protein>
    <submittedName>
        <fullName evidence="10">Galactokinase</fullName>
    </submittedName>
</protein>
<evidence type="ECO:0000256" key="3">
    <source>
        <dbReference type="ARBA" id="ARBA00022741"/>
    </source>
</evidence>
<dbReference type="AlphaFoldDB" id="A0A0P1AML6"/>
<keyword evidence="3" id="KW-0547">Nucleotide-binding</keyword>
<evidence type="ECO:0000259" key="6">
    <source>
        <dbReference type="Pfam" id="PF00288"/>
    </source>
</evidence>
<dbReference type="OrthoDB" id="187738at2759"/>
<dbReference type="STRING" id="4781.A0A0P1AML6"/>
<dbReference type="PANTHER" id="PTHR10457">
    <property type="entry name" value="MEVALONATE KINASE/GALACTOKINASE"/>
    <property type="match status" value="1"/>
</dbReference>
<evidence type="ECO:0000259" key="9">
    <source>
        <dbReference type="Pfam" id="PF13391"/>
    </source>
</evidence>
<accession>A0A0P1AML6</accession>
<keyword evidence="5" id="KW-0067">ATP-binding</keyword>
<dbReference type="Pfam" id="PF10509">
    <property type="entry name" value="GalKase_gal_bdg"/>
    <property type="match status" value="1"/>
</dbReference>
<feature type="domain" description="Galactokinase N-terminal" evidence="8">
    <location>
        <begin position="245"/>
        <end position="283"/>
    </location>
</feature>
<dbReference type="Proteomes" id="UP000054928">
    <property type="component" value="Unassembled WGS sequence"/>
</dbReference>
<dbReference type="OMA" id="WKSINDM"/>
<dbReference type="GO" id="GO:0006012">
    <property type="term" value="P:galactose metabolic process"/>
    <property type="evidence" value="ECO:0007669"/>
    <property type="project" value="InterPro"/>
</dbReference>
<sequence length="708" mass="77492">MARKWFQLVDENGKDLTSAAAVVLDIENEETLLKAVKEMYKDSYLAGIAASALTVFDTKGVASPWSSSSVSKSGEDEDNAIIVQVPPRAAVLEPNLLQIILPHILANAPTTLTERDNTFKEQLCEYYGCFRRKKAWVRCMLLDVAFPRSLVLASHLFRRNNEYLSLAMMQISDIDNEKNGLLLFKPIKYALDHFQISFIRDDSDVFRLKLFDYSINDTRIIDLKDRKGNDVLTKKQRGVLLNSVPPAGVARAPGRVNLIGEHVDYEGYSVLPMAIDQSIHVAFNVVKSSSRHPEMMVIRIMNAEPQYEPVLSSLDGQKFEEVGSTWAKYVLCGVLGLRDAWPDYFNDKVKELQMLVDGSIPAGCGLSSSSALVVASALATSCALQIPMTRLELAELCTRAEQRVGTMGGGMDQAVACLAQRGVALHLNFLTLPARSEPVVVPSANAGVTFVVANSLVVAKKAVDAAKRYNKRVVECALASKIIAKKAGLDDWSEMTRLVDVQLALKIFDGEQSFNELKALALTFCPLEENTIAEIEGELEGPVLNFFIGSAMEAAIMAVLASNSKFKLHQRALHVWGEAERVKHFKKICASIADETPLNCVALSKQLQNLGEIMTASHKSCQNLYECSCPELNDLVDVALSAGALGARLTGAGWGGCIVALVRKAEVINFTNALQSSYYMGREISSLDASKTIFETNPAPGANVFILK</sequence>
<dbReference type="PROSITE" id="PS00106">
    <property type="entry name" value="GALACTOKINASE"/>
    <property type="match status" value="1"/>
</dbReference>
<evidence type="ECO:0000256" key="1">
    <source>
        <dbReference type="ARBA" id="ARBA00006566"/>
    </source>
</evidence>
<dbReference type="InterPro" id="IPR006204">
    <property type="entry name" value="GHMP_kinase_N_dom"/>
</dbReference>
<dbReference type="GO" id="GO:0004335">
    <property type="term" value="F:galactokinase activity"/>
    <property type="evidence" value="ECO:0007669"/>
    <property type="project" value="InterPro"/>
</dbReference>
<dbReference type="SUPFAM" id="SSF54211">
    <property type="entry name" value="Ribosomal protein S5 domain 2-like"/>
    <property type="match status" value="1"/>
</dbReference>
<dbReference type="Gene3D" id="1.20.1440.340">
    <property type="match status" value="1"/>
</dbReference>
<keyword evidence="2" id="KW-0808">Transferase</keyword>
<dbReference type="PRINTS" id="PR00473">
    <property type="entry name" value="GALCTOKINASE"/>
</dbReference>
<reference evidence="11" key="1">
    <citation type="submission" date="2014-09" db="EMBL/GenBank/DDBJ databases">
        <authorList>
            <person name="Sharma Rahul"/>
            <person name="Thines Marco"/>
        </authorList>
    </citation>
    <scope>NUCLEOTIDE SEQUENCE [LARGE SCALE GENOMIC DNA]</scope>
</reference>
<dbReference type="InterPro" id="IPR019539">
    <property type="entry name" value="GalKase_N"/>
</dbReference>
<dbReference type="InterPro" id="IPR036554">
    <property type="entry name" value="GHMP_kinase_C_sf"/>
</dbReference>
<evidence type="ECO:0000256" key="4">
    <source>
        <dbReference type="ARBA" id="ARBA00022777"/>
    </source>
</evidence>
<dbReference type="RefSeq" id="XP_024578400.1">
    <property type="nucleotide sequence ID" value="XM_024727866.1"/>
</dbReference>
<dbReference type="SUPFAM" id="SSF55060">
    <property type="entry name" value="GHMP Kinase, C-terminal domain"/>
    <property type="match status" value="1"/>
</dbReference>
<evidence type="ECO:0000313" key="10">
    <source>
        <dbReference type="EMBL" id="CEG42031.1"/>
    </source>
</evidence>
<keyword evidence="4 10" id="KW-0418">Kinase</keyword>
<dbReference type="PRINTS" id="PR00959">
    <property type="entry name" value="MEVGALKINASE"/>
</dbReference>
<name>A0A0P1AML6_PLAHL</name>
<comment type="similarity">
    <text evidence="1">Belongs to the GHMP kinase family. GalK subfamily.</text>
</comment>
<keyword evidence="11" id="KW-1185">Reference proteome</keyword>
<dbReference type="NCBIfam" id="TIGR00131">
    <property type="entry name" value="gal_kin"/>
    <property type="match status" value="1"/>
</dbReference>
<proteinExistence type="inferred from homology"/>
<organism evidence="10 11">
    <name type="scientific">Plasmopara halstedii</name>
    <name type="common">Downy mildew of sunflower</name>
    <dbReference type="NCBI Taxonomy" id="4781"/>
    <lineage>
        <taxon>Eukaryota</taxon>
        <taxon>Sar</taxon>
        <taxon>Stramenopiles</taxon>
        <taxon>Oomycota</taxon>
        <taxon>Peronosporomycetes</taxon>
        <taxon>Peronosporales</taxon>
        <taxon>Peronosporaceae</taxon>
        <taxon>Plasmopara</taxon>
    </lineage>
</organism>
<evidence type="ECO:0000313" key="11">
    <source>
        <dbReference type="Proteomes" id="UP000054928"/>
    </source>
</evidence>
<evidence type="ECO:0000259" key="7">
    <source>
        <dbReference type="Pfam" id="PF08544"/>
    </source>
</evidence>
<feature type="domain" description="GHMP kinase N-terminal" evidence="6">
    <location>
        <begin position="342"/>
        <end position="418"/>
    </location>
</feature>
<evidence type="ECO:0000259" key="8">
    <source>
        <dbReference type="Pfam" id="PF10509"/>
    </source>
</evidence>
<feature type="domain" description="HNH nuclease" evidence="9">
    <location>
        <begin position="139"/>
        <end position="198"/>
    </location>
</feature>
<dbReference type="InterPro" id="IPR003615">
    <property type="entry name" value="HNH_nuc"/>
</dbReference>
<dbReference type="PROSITE" id="PS00627">
    <property type="entry name" value="GHMP_KINASES_ATP"/>
    <property type="match status" value="1"/>
</dbReference>
<dbReference type="InterPro" id="IPR013750">
    <property type="entry name" value="GHMP_kinase_C_dom"/>
</dbReference>
<evidence type="ECO:0000256" key="2">
    <source>
        <dbReference type="ARBA" id="ARBA00022679"/>
    </source>
</evidence>
<dbReference type="GO" id="GO:0005829">
    <property type="term" value="C:cytosol"/>
    <property type="evidence" value="ECO:0007669"/>
    <property type="project" value="TreeGrafter"/>
</dbReference>
<dbReference type="InterPro" id="IPR006203">
    <property type="entry name" value="GHMP_knse_ATP-bd_CS"/>
</dbReference>
<dbReference type="Pfam" id="PF08544">
    <property type="entry name" value="GHMP_kinases_C"/>
    <property type="match status" value="1"/>
</dbReference>
<dbReference type="PANTHER" id="PTHR10457:SF7">
    <property type="entry name" value="GALACTOKINASE-RELATED"/>
    <property type="match status" value="1"/>
</dbReference>
<dbReference type="Gene3D" id="3.30.230.10">
    <property type="match status" value="1"/>
</dbReference>
<dbReference type="InterPro" id="IPR019741">
    <property type="entry name" value="Galactokinase_CS"/>
</dbReference>
<dbReference type="InterPro" id="IPR000705">
    <property type="entry name" value="Galactokinase"/>
</dbReference>